<dbReference type="AlphaFoldDB" id="A0A0F9QR59"/>
<evidence type="ECO:0000313" key="2">
    <source>
        <dbReference type="EMBL" id="KKN39447.1"/>
    </source>
</evidence>
<accession>A0A0F9QR59</accession>
<comment type="caution">
    <text evidence="2">The sequence shown here is derived from an EMBL/GenBank/DDBJ whole genome shotgun (WGS) entry which is preliminary data.</text>
</comment>
<feature type="coiled-coil region" evidence="1">
    <location>
        <begin position="1"/>
        <end position="47"/>
    </location>
</feature>
<evidence type="ECO:0000256" key="1">
    <source>
        <dbReference type="SAM" id="Coils"/>
    </source>
</evidence>
<name>A0A0F9QR59_9ZZZZ</name>
<organism evidence="2">
    <name type="scientific">marine sediment metagenome</name>
    <dbReference type="NCBI Taxonomy" id="412755"/>
    <lineage>
        <taxon>unclassified sequences</taxon>
        <taxon>metagenomes</taxon>
        <taxon>ecological metagenomes</taxon>
    </lineage>
</organism>
<keyword evidence="1" id="KW-0175">Coiled coil</keyword>
<sequence>MATEQEKNRACENEYDGVEKMELVGEILDLRTKLAEANERIKNACKQIATIMLSTKPTSRLKTRDLWTKT</sequence>
<dbReference type="EMBL" id="LAZR01001763">
    <property type="protein sequence ID" value="KKN39447.1"/>
    <property type="molecule type" value="Genomic_DNA"/>
</dbReference>
<proteinExistence type="predicted"/>
<reference evidence="2" key="1">
    <citation type="journal article" date="2015" name="Nature">
        <title>Complex archaea that bridge the gap between prokaryotes and eukaryotes.</title>
        <authorList>
            <person name="Spang A."/>
            <person name="Saw J.H."/>
            <person name="Jorgensen S.L."/>
            <person name="Zaremba-Niedzwiedzka K."/>
            <person name="Martijn J."/>
            <person name="Lind A.E."/>
            <person name="van Eijk R."/>
            <person name="Schleper C."/>
            <person name="Guy L."/>
            <person name="Ettema T.J."/>
        </authorList>
    </citation>
    <scope>NUCLEOTIDE SEQUENCE</scope>
</reference>
<protein>
    <submittedName>
        <fullName evidence="2">Uncharacterized protein</fullName>
    </submittedName>
</protein>
<gene>
    <name evidence="2" type="ORF">LCGC14_0743170</name>
</gene>